<dbReference type="KEGG" id="uma:UMAG_00328"/>
<evidence type="ECO:0000313" key="3">
    <source>
        <dbReference type="EMBL" id="KIS71898.1"/>
    </source>
</evidence>
<evidence type="ECO:0000259" key="2">
    <source>
        <dbReference type="Pfam" id="PF08167"/>
    </source>
</evidence>
<evidence type="ECO:0000313" key="4">
    <source>
        <dbReference type="Proteomes" id="UP000000561"/>
    </source>
</evidence>
<protein>
    <recommendedName>
        <fullName evidence="2">Pre-rRNA-processing protein RIX1 N-terminal domain-containing protein</fullName>
    </recommendedName>
</protein>
<organism evidence="3 4">
    <name type="scientific">Mycosarcoma maydis</name>
    <name type="common">Corn smut fungus</name>
    <name type="synonym">Ustilago maydis</name>
    <dbReference type="NCBI Taxonomy" id="5270"/>
    <lineage>
        <taxon>Eukaryota</taxon>
        <taxon>Fungi</taxon>
        <taxon>Dikarya</taxon>
        <taxon>Basidiomycota</taxon>
        <taxon>Ustilaginomycotina</taxon>
        <taxon>Ustilaginomycetes</taxon>
        <taxon>Ustilaginales</taxon>
        <taxon>Ustilaginaceae</taxon>
        <taxon>Mycosarcoma</taxon>
    </lineage>
</organism>
<feature type="compositionally biased region" description="Acidic residues" evidence="1">
    <location>
        <begin position="928"/>
        <end position="951"/>
    </location>
</feature>
<reference evidence="3 4" key="1">
    <citation type="journal article" date="2006" name="Nature">
        <title>Insights from the genome of the biotrophic fungal plant pathogen Ustilago maydis.</title>
        <authorList>
            <person name="Kamper J."/>
            <person name="Kahmann R."/>
            <person name="Bolker M."/>
            <person name="Ma L.J."/>
            <person name="Brefort T."/>
            <person name="Saville B.J."/>
            <person name="Banuett F."/>
            <person name="Kronstad J.W."/>
            <person name="Gold S.E."/>
            <person name="Muller O."/>
            <person name="Perlin M.H."/>
            <person name="Wosten H.A."/>
            <person name="de Vries R."/>
            <person name="Ruiz-Herrera J."/>
            <person name="Reynaga-Pena C.G."/>
            <person name="Snetselaar K."/>
            <person name="McCann M."/>
            <person name="Perez-Martin J."/>
            <person name="Feldbrugge M."/>
            <person name="Basse C.W."/>
            <person name="Steinberg G."/>
            <person name="Ibeas J.I."/>
            <person name="Holloman W."/>
            <person name="Guzman P."/>
            <person name="Farman M."/>
            <person name="Stajich J.E."/>
            <person name="Sentandreu R."/>
            <person name="Gonzalez-Prieto J.M."/>
            <person name="Kennell J.C."/>
            <person name="Molina L."/>
            <person name="Schirawski J."/>
            <person name="Mendoza-Mendoza A."/>
            <person name="Greilinger D."/>
            <person name="Munch K."/>
            <person name="Rossel N."/>
            <person name="Scherer M."/>
            <person name="Vranes M."/>
            <person name="Ladendorf O."/>
            <person name="Vincon V."/>
            <person name="Fuchs U."/>
            <person name="Sandrock B."/>
            <person name="Meng S."/>
            <person name="Ho E.C."/>
            <person name="Cahill M.J."/>
            <person name="Boyce K.J."/>
            <person name="Klose J."/>
            <person name="Klosterman S.J."/>
            <person name="Deelstra H.J."/>
            <person name="Ortiz-Castellanos L."/>
            <person name="Li W."/>
            <person name="Sanchez-Alonso P."/>
            <person name="Schreier P.H."/>
            <person name="Hauser-Hahn I."/>
            <person name="Vaupel M."/>
            <person name="Koopmann E."/>
            <person name="Friedrich G."/>
            <person name="Voss H."/>
            <person name="Schluter T."/>
            <person name="Margolis J."/>
            <person name="Platt D."/>
            <person name="Swimmer C."/>
            <person name="Gnirke A."/>
            <person name="Chen F."/>
            <person name="Vysotskaia V."/>
            <person name="Mannhaupt G."/>
            <person name="Guldener U."/>
            <person name="Munsterkotter M."/>
            <person name="Haase D."/>
            <person name="Oesterheld M."/>
            <person name="Mewes H.W."/>
            <person name="Mauceli E.W."/>
            <person name="DeCaprio D."/>
            <person name="Wade C.M."/>
            <person name="Butler J."/>
            <person name="Young S."/>
            <person name="Jaffe D.B."/>
            <person name="Calvo S."/>
            <person name="Nusbaum C."/>
            <person name="Galagan J."/>
            <person name="Birren B.W."/>
        </authorList>
    </citation>
    <scope>NUCLEOTIDE SEQUENCE [LARGE SCALE GENOMIC DNA]</scope>
    <source>
        <strain evidence="4">DSM 14603 / FGSC 9021 / UM521</strain>
    </source>
</reference>
<name>A0A0D1D069_MYCMD</name>
<dbReference type="VEuPathDB" id="FungiDB:UMAG_00328"/>
<keyword evidence="4" id="KW-1185">Reference proteome</keyword>
<evidence type="ECO:0000256" key="1">
    <source>
        <dbReference type="SAM" id="MobiDB-lite"/>
    </source>
</evidence>
<dbReference type="OrthoDB" id="20900at2759"/>
<dbReference type="Pfam" id="PF08167">
    <property type="entry name" value="RIX1"/>
    <property type="match status" value="1"/>
</dbReference>
<dbReference type="Proteomes" id="UP000000561">
    <property type="component" value="Chromosome 1"/>
</dbReference>
<dbReference type="FunCoup" id="A0A0D1D069">
    <property type="interactions" value="141"/>
</dbReference>
<dbReference type="RefSeq" id="XP_011386229.1">
    <property type="nucleotide sequence ID" value="XM_011387927.1"/>
</dbReference>
<dbReference type="EMBL" id="CM003140">
    <property type="protein sequence ID" value="KIS71898.1"/>
    <property type="molecule type" value="Genomic_DNA"/>
</dbReference>
<proteinExistence type="predicted"/>
<feature type="domain" description="Pre-rRNA-processing protein RIX1 N-terminal" evidence="2">
    <location>
        <begin position="31"/>
        <end position="238"/>
    </location>
</feature>
<feature type="region of interest" description="Disordered" evidence="1">
    <location>
        <begin position="782"/>
        <end position="839"/>
    </location>
</feature>
<accession>A0A0D1D069</accession>
<feature type="region of interest" description="Disordered" evidence="1">
    <location>
        <begin position="922"/>
        <end position="951"/>
    </location>
</feature>
<dbReference type="InterPro" id="IPR012583">
    <property type="entry name" value="RIX1_N"/>
</dbReference>
<dbReference type="AlphaFoldDB" id="A0A0D1D069"/>
<sequence length="951" mass="100387">MSPSTSGALLGSSSGSAVVELPGPARSAPRLELLLNLVASSSSDPAQTDDILFIISQSGLLSNVPQDETQHKLTVRITALISSQNALGYQLANLWIQQDRAVWNDHLISNAAAWATQIVNILSAPDKLLLQREHSDRLLAAALQFAVTHLFPENVASRQEFYRQVVHPNLPKFVVGLTQLLESIFAKQNAEGYAVFASHLHTVLVFIDRLLHAHPAQCRPVSPRMLECVSAMLYRDDALSIPLPVFNASAAVLSSLHLTGALASKGSEASGGSSRTTQSQLWQATIETQVHLAAEAWRHATSSFQITDMSQLVNDGQSASLNKHLSPYAKDPLAATKQAHRRITLLLGSRGRSGLINSHLRAATSRPVPVPVGELITLALDMLRIDLTSRFKATAEAKVCSLQSAHLPTLHTRALALITQLAITVPAAMSLEGSRVLGDICRIAEIGVSAGTTRLVSTRVKLATMRTLAVLVGRHGVALPLDPAGRVTLRLARLAVTQIARAVLQPVQTTSSTTSGDDRKAKKVRLYESDSMFGSDRSPKDRIHDVSVEDIASTQAALQVLVAVYPHLTTTLSAMHYDQVQLSIQTVLALVECLADSTSTHSATLRSQSAGSYAPTTAELLQEAMEALAELCLDSCSSTLALVLPRAIPVLGRIAHAPSSAGNAKIRSVAGRALMAVHASRKGKFVPVAKGVGFGPRATDDLEAAPEGAKLSGASGVGRSIPTTSEALGSSIISATTAVLGAMGESHLERDEDSVEAGVNTEARMDVDAITAESAELLKASGPDAACSAPPTGLALGLPTSPRRSPIERRIFSPDPVKPNYRPSTPRIGSPSTPHPPCLSRTASPSLDAGAFISHGRLANPVCSPTTTFAVPATTDAPVQAAVQVVNTSAVAEAAQEIISNTKTAATAMPATRGTHMAELEETRFMDGSDDDEDMPEIDVGDSDDDEEAEA</sequence>
<gene>
    <name evidence="3" type="ORF">UMAG_00328</name>
</gene>
<dbReference type="GeneID" id="23561662"/>
<dbReference type="OMA" id="YESDSMF"/>
<dbReference type="STRING" id="237631.A0A0D1D069"/>
<dbReference type="InParanoid" id="A0A0D1D069"/>
<dbReference type="eggNOG" id="ENOG502SAK5">
    <property type="taxonomic scope" value="Eukaryota"/>
</dbReference>